<dbReference type="Proteomes" id="UP000494301">
    <property type="component" value="Unassembled WGS sequence"/>
</dbReference>
<dbReference type="AlphaFoldDB" id="A0A6J5J3M0"/>
<proteinExistence type="predicted"/>
<reference evidence="1 2" key="1">
    <citation type="submission" date="2020-04" db="EMBL/GenBank/DDBJ databases">
        <authorList>
            <person name="Depoorter E."/>
        </authorList>
    </citation>
    <scope>NUCLEOTIDE SEQUENCE [LARGE SCALE GENOMIC DNA]</scope>
    <source>
        <strain evidence="1 2">BCC0217</strain>
    </source>
</reference>
<name>A0A6J5J3M0_9BURK</name>
<organism evidence="1 2">
    <name type="scientific">Burkholderia aenigmatica</name>
    <dbReference type="NCBI Taxonomy" id="2015348"/>
    <lineage>
        <taxon>Bacteria</taxon>
        <taxon>Pseudomonadati</taxon>
        <taxon>Pseudomonadota</taxon>
        <taxon>Betaproteobacteria</taxon>
        <taxon>Burkholderiales</taxon>
        <taxon>Burkholderiaceae</taxon>
        <taxon>Burkholderia</taxon>
        <taxon>Burkholderia cepacia complex</taxon>
    </lineage>
</organism>
<evidence type="ECO:0000313" key="2">
    <source>
        <dbReference type="Proteomes" id="UP000494301"/>
    </source>
</evidence>
<gene>
    <name evidence="1" type="ORF">BLA3211_03757</name>
</gene>
<dbReference type="EMBL" id="CABWIL020000013">
    <property type="protein sequence ID" value="CAB3966135.1"/>
    <property type="molecule type" value="Genomic_DNA"/>
</dbReference>
<sequence length="241" mass="27201">MKYLKCLVCYIIFGLVIFANNRYVLAHDKNKEALDIADHSGVMPAGMQRYVIFMHDCTIEFVAKKGGYTRAYMEGGNFYGDFSLSHQAAQKSLNFSLNCRKGAAADLCSKLLPVEDAENIRYYKIHRLERLHPSYFGVAQISSYPINSFQPGQVRELDFCLGDGLRTLRTDRGGIELGYDSRDISETVGRSLQKSSERALPEILEIIRSIRFLSSDDEVDEGRIFIPMGVGDNFIISRDIA</sequence>
<evidence type="ECO:0000313" key="1">
    <source>
        <dbReference type="EMBL" id="CAB3966135.1"/>
    </source>
</evidence>
<accession>A0A6J5J3M0</accession>
<protein>
    <submittedName>
        <fullName evidence="1">Uncharacterized protein</fullName>
    </submittedName>
</protein>
<dbReference type="RefSeq" id="WP_164462661.1">
    <property type="nucleotide sequence ID" value="NZ_CABVQF010000004.1"/>
</dbReference>